<evidence type="ECO:0000313" key="2">
    <source>
        <dbReference type="Proteomes" id="UP001595816"/>
    </source>
</evidence>
<evidence type="ECO:0000313" key="1">
    <source>
        <dbReference type="EMBL" id="MFC4136128.1"/>
    </source>
</evidence>
<comment type="caution">
    <text evidence="1">The sequence shown here is derived from an EMBL/GenBank/DDBJ whole genome shotgun (WGS) entry which is preliminary data.</text>
</comment>
<reference evidence="2" key="1">
    <citation type="journal article" date="2019" name="Int. J. Syst. Evol. Microbiol.">
        <title>The Global Catalogue of Microorganisms (GCM) 10K type strain sequencing project: providing services to taxonomists for standard genome sequencing and annotation.</title>
        <authorList>
            <consortium name="The Broad Institute Genomics Platform"/>
            <consortium name="The Broad Institute Genome Sequencing Center for Infectious Disease"/>
            <person name="Wu L."/>
            <person name="Ma J."/>
        </authorList>
    </citation>
    <scope>NUCLEOTIDE SEQUENCE [LARGE SCALE GENOMIC DNA]</scope>
    <source>
        <strain evidence="2">CGMCC 4.7289</strain>
    </source>
</reference>
<accession>A0ABV8M0N2</accession>
<protein>
    <recommendedName>
        <fullName evidence="3">50S ribosomal protein L7/L12</fullName>
    </recommendedName>
</protein>
<sequence length="89" mass="9804">MTLDQKTLADITLLLAQRKKIQAVKIYFDHHPGISLEAAKQAVEAIEAQPWSPQASALKANGQAMQAAQLVHKHTSLSMREAKRFVDGL</sequence>
<dbReference type="EMBL" id="JBHSAY010000029">
    <property type="protein sequence ID" value="MFC4136128.1"/>
    <property type="molecule type" value="Genomic_DNA"/>
</dbReference>
<dbReference type="Proteomes" id="UP001595816">
    <property type="component" value="Unassembled WGS sequence"/>
</dbReference>
<keyword evidence="2" id="KW-1185">Reference proteome</keyword>
<dbReference type="InterPro" id="IPR014719">
    <property type="entry name" value="Ribosomal_bL12_C/ClpS-like"/>
</dbReference>
<proteinExistence type="predicted"/>
<evidence type="ECO:0008006" key="3">
    <source>
        <dbReference type="Google" id="ProtNLM"/>
    </source>
</evidence>
<dbReference type="RefSeq" id="WP_253751558.1">
    <property type="nucleotide sequence ID" value="NZ_JAMZDZ010000001.1"/>
</dbReference>
<gene>
    <name evidence="1" type="ORF">ACFOZ4_36440</name>
</gene>
<dbReference type="Gene3D" id="3.30.1390.10">
    <property type="match status" value="1"/>
</dbReference>
<name>A0ABV8M0N2_9ACTN</name>
<organism evidence="1 2">
    <name type="scientific">Hamadaea flava</name>
    <dbReference type="NCBI Taxonomy" id="1742688"/>
    <lineage>
        <taxon>Bacteria</taxon>
        <taxon>Bacillati</taxon>
        <taxon>Actinomycetota</taxon>
        <taxon>Actinomycetes</taxon>
        <taxon>Micromonosporales</taxon>
        <taxon>Micromonosporaceae</taxon>
        <taxon>Hamadaea</taxon>
    </lineage>
</organism>